<gene>
    <name evidence="3" type="ORF">JK634_00115</name>
</gene>
<evidence type="ECO:0000313" key="3">
    <source>
        <dbReference type="EMBL" id="MBL4930216.1"/>
    </source>
</evidence>
<keyword evidence="1" id="KW-0812">Transmembrane</keyword>
<dbReference type="InterPro" id="IPR032834">
    <property type="entry name" value="NatK-like_C"/>
</dbReference>
<feature type="domain" description="Sensor histidine kinase NatK-like C-terminal" evidence="2">
    <location>
        <begin position="329"/>
        <end position="432"/>
    </location>
</feature>
<protein>
    <submittedName>
        <fullName evidence="3">GHKL domain-containing protein</fullName>
    </submittedName>
</protein>
<feature type="transmembrane region" description="Helical" evidence="1">
    <location>
        <begin position="154"/>
        <end position="174"/>
    </location>
</feature>
<evidence type="ECO:0000313" key="4">
    <source>
        <dbReference type="Proteomes" id="UP000623681"/>
    </source>
</evidence>
<dbReference type="PANTHER" id="PTHR40448:SF1">
    <property type="entry name" value="TWO-COMPONENT SENSOR HISTIDINE KINASE"/>
    <property type="match status" value="1"/>
</dbReference>
<evidence type="ECO:0000256" key="1">
    <source>
        <dbReference type="SAM" id="Phobius"/>
    </source>
</evidence>
<dbReference type="RefSeq" id="WP_202765602.1">
    <property type="nucleotide sequence ID" value="NZ_JAESWA010000001.1"/>
</dbReference>
<comment type="caution">
    <text evidence="3">The sequence shown here is derived from an EMBL/GenBank/DDBJ whole genome shotgun (WGS) entry which is preliminary data.</text>
</comment>
<keyword evidence="1" id="KW-1133">Transmembrane helix</keyword>
<dbReference type="AlphaFoldDB" id="A0A937FEY9"/>
<proteinExistence type="predicted"/>
<organism evidence="3 4">
    <name type="scientific">Clostridium paridis</name>
    <dbReference type="NCBI Taxonomy" id="2803863"/>
    <lineage>
        <taxon>Bacteria</taxon>
        <taxon>Bacillati</taxon>
        <taxon>Bacillota</taxon>
        <taxon>Clostridia</taxon>
        <taxon>Eubacteriales</taxon>
        <taxon>Clostridiaceae</taxon>
        <taxon>Clostridium</taxon>
    </lineage>
</organism>
<dbReference type="GO" id="GO:0042802">
    <property type="term" value="F:identical protein binding"/>
    <property type="evidence" value="ECO:0007669"/>
    <property type="project" value="TreeGrafter"/>
</dbReference>
<keyword evidence="4" id="KW-1185">Reference proteome</keyword>
<dbReference type="Pfam" id="PF14501">
    <property type="entry name" value="HATPase_c_5"/>
    <property type="match status" value="1"/>
</dbReference>
<dbReference type="PANTHER" id="PTHR40448">
    <property type="entry name" value="TWO-COMPONENT SENSOR HISTIDINE KINASE"/>
    <property type="match status" value="1"/>
</dbReference>
<dbReference type="SUPFAM" id="SSF55874">
    <property type="entry name" value="ATPase domain of HSP90 chaperone/DNA topoisomerase II/histidine kinase"/>
    <property type="match status" value="1"/>
</dbReference>
<dbReference type="InterPro" id="IPR036890">
    <property type="entry name" value="HATPase_C_sf"/>
</dbReference>
<feature type="transmembrane region" description="Helical" evidence="1">
    <location>
        <begin position="32"/>
        <end position="65"/>
    </location>
</feature>
<name>A0A937FEY9_9CLOT</name>
<accession>A0A937FEY9</accession>
<sequence length="437" mass="49918">MQIYIKVLVTVLLIYTAIINIAPFKIKIKDIISMIVLSVLVATAVININEFIIMLPIIMISIVFLYKNSKNMLMGIIVSLLSIIIAVVIDYSASYIFMFIFNIEPSKITDISMLYAEFALTEFILIYVTTKMIRFVIKKRNNIFNIELKNKFSILITLSLLITLIIFYINIILGSKFGFTNEVLKVNGLLFFIYFILLGVVMLILFKSITKEMELKNKQTHFESLQKYTDNLENLYGDMRAFKHDYVNIISSMIGYIEDDDMEGLKKHFNENILPLSNEMGKNNSKIALLKNIKIPEIKGLLSSKLIRAQEMGIELFIDIVEPIENIDMDIIDISRSLGILLDNAIEAGEKCENPTVKIAFVKRGQALIIAILNKCPEDTPPIYKIYKKGYSTKGENRGVGLSNLKEILEKYNNVSIDTTIENEEFIQKITIDSNFV</sequence>
<feature type="transmembrane region" description="Helical" evidence="1">
    <location>
        <begin position="7"/>
        <end position="26"/>
    </location>
</feature>
<feature type="transmembrane region" description="Helical" evidence="1">
    <location>
        <begin position="186"/>
        <end position="206"/>
    </location>
</feature>
<feature type="transmembrane region" description="Helical" evidence="1">
    <location>
        <begin position="77"/>
        <end position="101"/>
    </location>
</feature>
<reference evidence="3" key="1">
    <citation type="submission" date="2021-01" db="EMBL/GenBank/DDBJ databases">
        <title>Genome public.</title>
        <authorList>
            <person name="Liu C."/>
            <person name="Sun Q."/>
        </authorList>
    </citation>
    <scope>NUCLEOTIDE SEQUENCE</scope>
    <source>
        <strain evidence="3">YIM B02565</strain>
    </source>
</reference>
<dbReference type="Gene3D" id="3.30.565.10">
    <property type="entry name" value="Histidine kinase-like ATPase, C-terminal domain"/>
    <property type="match status" value="1"/>
</dbReference>
<dbReference type="Proteomes" id="UP000623681">
    <property type="component" value="Unassembled WGS sequence"/>
</dbReference>
<feature type="transmembrane region" description="Helical" evidence="1">
    <location>
        <begin position="113"/>
        <end position="133"/>
    </location>
</feature>
<evidence type="ECO:0000259" key="2">
    <source>
        <dbReference type="Pfam" id="PF14501"/>
    </source>
</evidence>
<dbReference type="EMBL" id="JAESWA010000001">
    <property type="protein sequence ID" value="MBL4930216.1"/>
    <property type="molecule type" value="Genomic_DNA"/>
</dbReference>
<keyword evidence="1" id="KW-0472">Membrane</keyword>